<dbReference type="AlphaFoldDB" id="A0AA38GMW1"/>
<organism evidence="1 2">
    <name type="scientific">Taxus chinensis</name>
    <name type="common">Chinese yew</name>
    <name type="synonym">Taxus wallichiana var. chinensis</name>
    <dbReference type="NCBI Taxonomy" id="29808"/>
    <lineage>
        <taxon>Eukaryota</taxon>
        <taxon>Viridiplantae</taxon>
        <taxon>Streptophyta</taxon>
        <taxon>Embryophyta</taxon>
        <taxon>Tracheophyta</taxon>
        <taxon>Spermatophyta</taxon>
        <taxon>Pinopsida</taxon>
        <taxon>Pinidae</taxon>
        <taxon>Conifers II</taxon>
        <taxon>Cupressales</taxon>
        <taxon>Taxaceae</taxon>
        <taxon>Taxus</taxon>
    </lineage>
</organism>
<gene>
    <name evidence="1" type="ORF">KI387_018399</name>
</gene>
<evidence type="ECO:0000313" key="1">
    <source>
        <dbReference type="EMBL" id="KAH9323760.1"/>
    </source>
</evidence>
<proteinExistence type="predicted"/>
<dbReference type="Proteomes" id="UP000824469">
    <property type="component" value="Unassembled WGS sequence"/>
</dbReference>
<evidence type="ECO:0000313" key="2">
    <source>
        <dbReference type="Proteomes" id="UP000824469"/>
    </source>
</evidence>
<comment type="caution">
    <text evidence="1">The sequence shown here is derived from an EMBL/GenBank/DDBJ whole genome shotgun (WGS) entry which is preliminary data.</text>
</comment>
<dbReference type="EMBL" id="JAHRHJ020000003">
    <property type="protein sequence ID" value="KAH9323760.1"/>
    <property type="molecule type" value="Genomic_DNA"/>
</dbReference>
<protein>
    <submittedName>
        <fullName evidence="1">Uncharacterized protein</fullName>
    </submittedName>
</protein>
<sequence length="151" mass="16590">MEVVVTIQSPLVLFSNLLVLFNRDNLDVLYASTFVSDHMVWYTIQLKGWQERCGENCQRVTGASSIHPTCATWGRHASLTRVDEQGTPNLADKLVANDSFVVEGGASDEPGLRNVVKNGCGDHHGHRTRNVKMMRVALGGRCMGHRPSAAT</sequence>
<feature type="non-terminal residue" evidence="1">
    <location>
        <position position="151"/>
    </location>
</feature>
<reference evidence="1 2" key="1">
    <citation type="journal article" date="2021" name="Nat. Plants">
        <title>The Taxus genome provides insights into paclitaxel biosynthesis.</title>
        <authorList>
            <person name="Xiong X."/>
            <person name="Gou J."/>
            <person name="Liao Q."/>
            <person name="Li Y."/>
            <person name="Zhou Q."/>
            <person name="Bi G."/>
            <person name="Li C."/>
            <person name="Du R."/>
            <person name="Wang X."/>
            <person name="Sun T."/>
            <person name="Guo L."/>
            <person name="Liang H."/>
            <person name="Lu P."/>
            <person name="Wu Y."/>
            <person name="Zhang Z."/>
            <person name="Ro D.K."/>
            <person name="Shang Y."/>
            <person name="Huang S."/>
            <person name="Yan J."/>
        </authorList>
    </citation>
    <scope>NUCLEOTIDE SEQUENCE [LARGE SCALE GENOMIC DNA]</scope>
    <source>
        <strain evidence="1">Ta-2019</strain>
    </source>
</reference>
<keyword evidence="2" id="KW-1185">Reference proteome</keyword>
<accession>A0AA38GMW1</accession>
<name>A0AA38GMW1_TAXCH</name>